<keyword evidence="3" id="KW-0479">Metal-binding</keyword>
<dbReference type="PROSITE" id="PS51892">
    <property type="entry name" value="SUBTILASE"/>
    <property type="match status" value="1"/>
</dbReference>
<protein>
    <submittedName>
        <fullName evidence="10">Subtilisin NAT</fullName>
    </submittedName>
</protein>
<dbReference type="Gene3D" id="3.40.50.200">
    <property type="entry name" value="Peptidase S8/S53 domain"/>
    <property type="match status" value="1"/>
</dbReference>
<dbReference type="PANTHER" id="PTHR43806">
    <property type="entry name" value="PEPTIDASE S8"/>
    <property type="match status" value="1"/>
</dbReference>
<evidence type="ECO:0000256" key="7">
    <source>
        <dbReference type="PROSITE-ProRule" id="PRU01240"/>
    </source>
</evidence>
<dbReference type="Gene3D" id="3.30.70.80">
    <property type="entry name" value="Peptidase S8 propeptide/proteinase inhibitor I9"/>
    <property type="match status" value="1"/>
</dbReference>
<dbReference type="GO" id="GO:0046872">
    <property type="term" value="F:metal ion binding"/>
    <property type="evidence" value="ECO:0007669"/>
    <property type="project" value="UniProtKB-KW"/>
</dbReference>
<dbReference type="InterPro" id="IPR023827">
    <property type="entry name" value="Peptidase_S8_Asp-AS"/>
</dbReference>
<dbReference type="Proteomes" id="UP000043699">
    <property type="component" value="Unassembled WGS sequence"/>
</dbReference>
<dbReference type="InterPro" id="IPR037045">
    <property type="entry name" value="S8pro/Inhibitor_I9_sf"/>
</dbReference>
<keyword evidence="2 7" id="KW-0645">Protease</keyword>
<evidence type="ECO:0000256" key="8">
    <source>
        <dbReference type="RuleBase" id="RU003355"/>
    </source>
</evidence>
<dbReference type="PANTHER" id="PTHR43806:SF11">
    <property type="entry name" value="CEREVISIN-RELATED"/>
    <property type="match status" value="1"/>
</dbReference>
<dbReference type="InterPro" id="IPR001119">
    <property type="entry name" value="SLH_dom"/>
</dbReference>
<feature type="active site" description="Charge relay system" evidence="6 7">
    <location>
        <position position="126"/>
    </location>
</feature>
<dbReference type="SUPFAM" id="SSF54897">
    <property type="entry name" value="Protease propeptides/inhibitors"/>
    <property type="match status" value="1"/>
</dbReference>
<evidence type="ECO:0000256" key="3">
    <source>
        <dbReference type="ARBA" id="ARBA00022723"/>
    </source>
</evidence>
<keyword evidence="11" id="KW-1185">Reference proteome</keyword>
<feature type="active site" description="Charge relay system" evidence="6 7">
    <location>
        <position position="314"/>
    </location>
</feature>
<dbReference type="PROSITE" id="PS00137">
    <property type="entry name" value="SUBTILASE_HIS"/>
    <property type="match status" value="1"/>
</dbReference>
<gene>
    <name evidence="10" type="primary">aprN</name>
    <name evidence="10" type="ORF">BN1080_00921</name>
</gene>
<keyword evidence="5 7" id="KW-0720">Serine protease</keyword>
<feature type="domain" description="SLH" evidence="9">
    <location>
        <begin position="555"/>
        <end position="613"/>
    </location>
</feature>
<dbReference type="AlphaFoldDB" id="A0A098EL51"/>
<dbReference type="Pfam" id="PF00082">
    <property type="entry name" value="Peptidase_S8"/>
    <property type="match status" value="1"/>
</dbReference>
<dbReference type="InterPro" id="IPR023828">
    <property type="entry name" value="Peptidase_S8_Ser-AS"/>
</dbReference>
<comment type="similarity">
    <text evidence="1 7 8">Belongs to the peptidase S8 family.</text>
</comment>
<dbReference type="OrthoDB" id="9798386at2"/>
<dbReference type="InterPro" id="IPR008964">
    <property type="entry name" value="Invasin/intimin_cell_adhesion"/>
</dbReference>
<evidence type="ECO:0000259" key="9">
    <source>
        <dbReference type="PROSITE" id="PS51272"/>
    </source>
</evidence>
<dbReference type="PRINTS" id="PR00723">
    <property type="entry name" value="SUBTILISIN"/>
</dbReference>
<dbReference type="CDD" id="cd07477">
    <property type="entry name" value="Peptidases_S8_Subtilisin_subset"/>
    <property type="match status" value="1"/>
</dbReference>
<dbReference type="SUPFAM" id="SSF52743">
    <property type="entry name" value="Subtilisin-like"/>
    <property type="match status" value="1"/>
</dbReference>
<dbReference type="InterPro" id="IPR015500">
    <property type="entry name" value="Peptidase_S8_subtilisin-rel"/>
</dbReference>
<feature type="domain" description="SLH" evidence="9">
    <location>
        <begin position="614"/>
        <end position="677"/>
    </location>
</feature>
<organism evidence="10 11">
    <name type="scientific">Planococcus massiliensis</name>
    <dbReference type="NCBI Taxonomy" id="1499687"/>
    <lineage>
        <taxon>Bacteria</taxon>
        <taxon>Bacillati</taxon>
        <taxon>Bacillota</taxon>
        <taxon>Bacilli</taxon>
        <taxon>Bacillales</taxon>
        <taxon>Caryophanaceae</taxon>
        <taxon>Planococcus</taxon>
    </lineage>
</organism>
<evidence type="ECO:0000313" key="11">
    <source>
        <dbReference type="Proteomes" id="UP000043699"/>
    </source>
</evidence>
<evidence type="ECO:0000256" key="5">
    <source>
        <dbReference type="ARBA" id="ARBA00022825"/>
    </source>
</evidence>
<evidence type="ECO:0000256" key="6">
    <source>
        <dbReference type="PIRSR" id="PIRSR615500-1"/>
    </source>
</evidence>
<dbReference type="InterPro" id="IPR000209">
    <property type="entry name" value="Peptidase_S8/S53_dom"/>
</dbReference>
<evidence type="ECO:0000256" key="2">
    <source>
        <dbReference type="ARBA" id="ARBA00022670"/>
    </source>
</evidence>
<dbReference type="EMBL" id="CCXS01000001">
    <property type="protein sequence ID" value="CEG22001.1"/>
    <property type="molecule type" value="Genomic_DNA"/>
</dbReference>
<keyword evidence="4 7" id="KW-0378">Hydrolase</keyword>
<dbReference type="SMART" id="SM00635">
    <property type="entry name" value="BID_2"/>
    <property type="match status" value="2"/>
</dbReference>
<dbReference type="STRING" id="1499687.BN1080_00921"/>
<dbReference type="InterPro" id="IPR003343">
    <property type="entry name" value="Big_2"/>
</dbReference>
<name>A0A098EL51_9BACL</name>
<dbReference type="GO" id="GO:0004252">
    <property type="term" value="F:serine-type endopeptidase activity"/>
    <property type="evidence" value="ECO:0007669"/>
    <property type="project" value="UniProtKB-UniRule"/>
</dbReference>
<dbReference type="SUPFAM" id="SSF49373">
    <property type="entry name" value="Invasin/intimin cell-adhesion fragments"/>
    <property type="match status" value="2"/>
</dbReference>
<evidence type="ECO:0000313" key="10">
    <source>
        <dbReference type="EMBL" id="CEG22001.1"/>
    </source>
</evidence>
<dbReference type="PROSITE" id="PS00136">
    <property type="entry name" value="SUBTILASE_ASP"/>
    <property type="match status" value="1"/>
</dbReference>
<sequence length="726" mass="75775">MKVIGSGFMALALLVFGADEIPASAQGEKEQKMIVVFEEQADMEEIIEDAGGTATEAFEEVDIASAELTDSVINELRQDPAILSIEEDTVVELQAQMEDWGIASSNIPAAWNSGFTGEGIKISVIDSGISRHEDLKLAGGISTVDYTNSYADDQGHGTHVAGIIGGLNNSYGVKGVAYDAELYAVKAFDAKGQAYVSDMIEGINWSVANDMDIINLSAGSQTGSTAFKSAADKAYASGLLIVAAAGNDGDSVGAGDTVDFPARYPSVIAVGAVDRSSKRADFSSTGSTVEVTAPGERILSTYTGNQYAYLSGTSMATPYVAGELALIKQAYPNLTNKELRQVLIDHTRDAGPAGKDPYYGYGIIRASSFTAPPRSQQVNAVANLALNSKAITGAPGDMFSLSATATFQDGSVQNVTPDAVWASADVKVATVANGKVQLKAYGSTTITATFGGKSATATITVPQPEANPVVKLEADQTTLVGKPGDVFTVSAAATFKNNQKEMVTNEAVWTSSNEAIATVSNGKITVQGYGMATVSLSFGGQTATVIVNSPNPQAAPNKIHFDDVPSFYAPAVDYLVQRGITQGKSATQFGVTDSIIRADAAVWLAKELGLNTATARPSGFGDVPDRAAGAVNALKQAGIIGGKTATRFGSYDPLTRGEVAIILQRTYKLDAGNETSAFTDVSSRYADAVNALVANDVTDGLTPKQFGVSRNITRGQLAVFIYRLAE</sequence>
<dbReference type="GO" id="GO:0006508">
    <property type="term" value="P:proteolysis"/>
    <property type="evidence" value="ECO:0007669"/>
    <property type="project" value="UniProtKB-KW"/>
</dbReference>
<dbReference type="Pfam" id="PF00395">
    <property type="entry name" value="SLH"/>
    <property type="match status" value="3"/>
</dbReference>
<evidence type="ECO:0000256" key="4">
    <source>
        <dbReference type="ARBA" id="ARBA00022801"/>
    </source>
</evidence>
<dbReference type="InterPro" id="IPR050131">
    <property type="entry name" value="Peptidase_S8_subtilisin-like"/>
</dbReference>
<dbReference type="Gene3D" id="2.60.40.1080">
    <property type="match status" value="2"/>
</dbReference>
<feature type="active site" description="Charge relay system" evidence="6 7">
    <location>
        <position position="156"/>
    </location>
</feature>
<dbReference type="InterPro" id="IPR034202">
    <property type="entry name" value="Subtilisin_Carlsberg-like"/>
</dbReference>
<dbReference type="PROSITE" id="PS00138">
    <property type="entry name" value="SUBTILASE_SER"/>
    <property type="match status" value="1"/>
</dbReference>
<proteinExistence type="inferred from homology"/>
<dbReference type="PROSITE" id="PS51272">
    <property type="entry name" value="SLH"/>
    <property type="match status" value="2"/>
</dbReference>
<evidence type="ECO:0000256" key="1">
    <source>
        <dbReference type="ARBA" id="ARBA00011073"/>
    </source>
</evidence>
<reference evidence="10 11" key="1">
    <citation type="submission" date="2014-09" db="EMBL/GenBank/DDBJ databases">
        <authorList>
            <person name="Urmite Genomes Urmite Genomes"/>
        </authorList>
    </citation>
    <scope>NUCLEOTIDE SEQUENCE [LARGE SCALE GENOMIC DNA]</scope>
    <source>
        <strain evidence="10 11">ES2</strain>
    </source>
</reference>
<accession>A0A098EL51</accession>
<dbReference type="InterPro" id="IPR022398">
    <property type="entry name" value="Peptidase_S8_His-AS"/>
</dbReference>
<dbReference type="RefSeq" id="WP_052650740.1">
    <property type="nucleotide sequence ID" value="NZ_CCXS01000001.1"/>
</dbReference>
<dbReference type="InterPro" id="IPR036852">
    <property type="entry name" value="Peptidase_S8/S53_dom_sf"/>
</dbReference>